<gene>
    <name evidence="1" type="ORF">SAMN00790413_05234</name>
</gene>
<reference evidence="1 2" key="1">
    <citation type="submission" date="2017-04" db="EMBL/GenBank/DDBJ databases">
        <authorList>
            <person name="Afonso C.L."/>
            <person name="Miller P.J."/>
            <person name="Scott M.A."/>
            <person name="Spackman E."/>
            <person name="Goraichik I."/>
            <person name="Dimitrov K.M."/>
            <person name="Suarez D.L."/>
            <person name="Swayne D.E."/>
        </authorList>
    </citation>
    <scope>NUCLEOTIDE SEQUENCE [LARGE SCALE GENOMIC DNA]</scope>
    <source>
        <strain evidence="1 2">KR-140</strain>
    </source>
</reference>
<proteinExistence type="predicted"/>
<protein>
    <submittedName>
        <fullName evidence="1">Uncharacterized protein</fullName>
    </submittedName>
</protein>
<sequence length="151" mass="17643">MPNGQKFNHGKKNCVEREWDPYERRDWSSAQHSVNEQVKYQQAYDGCHDADKPQGESHCVPWALDNPHTYQEEGQTHKVQRSKFGRHGTGVRHFFLARGGVSQRRICASFYGWRYVVTASLSDRLATFMRMRTAYAEKLSEYLSRQQREAA</sequence>
<dbReference type="STRING" id="695939.SAMN00790413_05234"/>
<dbReference type="AlphaFoldDB" id="A0A1W1UU29"/>
<keyword evidence="2" id="KW-1185">Reference proteome</keyword>
<evidence type="ECO:0000313" key="2">
    <source>
        <dbReference type="Proteomes" id="UP000192582"/>
    </source>
</evidence>
<dbReference type="EMBL" id="FWWU01000007">
    <property type="protein sequence ID" value="SMB84658.1"/>
    <property type="molecule type" value="Genomic_DNA"/>
</dbReference>
<organism evidence="1 2">
    <name type="scientific">Deinococcus hopiensis KR-140</name>
    <dbReference type="NCBI Taxonomy" id="695939"/>
    <lineage>
        <taxon>Bacteria</taxon>
        <taxon>Thermotogati</taxon>
        <taxon>Deinococcota</taxon>
        <taxon>Deinococci</taxon>
        <taxon>Deinococcales</taxon>
        <taxon>Deinococcaceae</taxon>
        <taxon>Deinococcus</taxon>
    </lineage>
</organism>
<dbReference type="Proteomes" id="UP000192582">
    <property type="component" value="Unassembled WGS sequence"/>
</dbReference>
<accession>A0A1W1UU29</accession>
<evidence type="ECO:0000313" key="1">
    <source>
        <dbReference type="EMBL" id="SMB84658.1"/>
    </source>
</evidence>
<name>A0A1W1UU29_9DEIO</name>